<dbReference type="Gene3D" id="3.30.70.2970">
    <property type="entry name" value="Protein of unknown function (DUF541), domain 2"/>
    <property type="match status" value="1"/>
</dbReference>
<dbReference type="AlphaFoldDB" id="A0A7T2GJA2"/>
<dbReference type="KEGG" id="sflv:IC614_11435"/>
<dbReference type="PANTHER" id="PTHR34387:SF1">
    <property type="entry name" value="PERIPLASMIC IMMUNOGENIC PROTEIN"/>
    <property type="match status" value="1"/>
</dbReference>
<dbReference type="Gene3D" id="3.30.110.170">
    <property type="entry name" value="Protein of unknown function (DUF541), domain 1"/>
    <property type="match status" value="1"/>
</dbReference>
<dbReference type="Pfam" id="PF04402">
    <property type="entry name" value="SIMPL"/>
    <property type="match status" value="1"/>
</dbReference>
<dbReference type="Proteomes" id="UP000594873">
    <property type="component" value="Chromosome"/>
</dbReference>
<evidence type="ECO:0000313" key="2">
    <source>
        <dbReference type="Proteomes" id="UP000594873"/>
    </source>
</evidence>
<reference evidence="1 2" key="1">
    <citation type="submission" date="2020-11" db="EMBL/GenBank/DDBJ databases">
        <title>Genome seq and assembly of Sphingosinicella sp.</title>
        <authorList>
            <person name="Chhetri G."/>
        </authorList>
    </citation>
    <scope>NUCLEOTIDE SEQUENCE [LARGE SCALE GENOMIC DNA]</scope>
    <source>
        <strain evidence="1 2">UDD2</strain>
    </source>
</reference>
<dbReference type="EMBL" id="CP065592">
    <property type="protein sequence ID" value="QPQ54913.1"/>
    <property type="molecule type" value="Genomic_DNA"/>
</dbReference>
<proteinExistence type="predicted"/>
<organism evidence="1 2">
    <name type="scientific">Allosphingosinicella flava</name>
    <dbReference type="NCBI Taxonomy" id="2771430"/>
    <lineage>
        <taxon>Bacteria</taxon>
        <taxon>Pseudomonadati</taxon>
        <taxon>Pseudomonadota</taxon>
        <taxon>Alphaproteobacteria</taxon>
        <taxon>Sphingomonadales</taxon>
        <taxon>Sphingomonadaceae</taxon>
        <taxon>Allosphingosinicella</taxon>
    </lineage>
</organism>
<sequence>MEDEMIRMIALAAAAAATPVTGAMAQEAPLSPTRPIMGTRLDVVATGEVRRVPDVAQISTGVVTQAPTATAAIADNARQMERVRAALKRAGVADRDIQTSAISLSPDYRYIDNQPPQLTGYRAGNQVTVRFRDIANTGKILDALVGNGANQINGPAWTIENQDAAMDEARADALAKARARAGLYAQALGKRVGRILSVSETGAMRMPGPMPYAMEARGADAASTPIDPGEQAIEATLSVSFELE</sequence>
<dbReference type="InterPro" id="IPR052022">
    <property type="entry name" value="26kDa_periplasmic_antigen"/>
</dbReference>
<dbReference type="GO" id="GO:0006974">
    <property type="term" value="P:DNA damage response"/>
    <property type="evidence" value="ECO:0007669"/>
    <property type="project" value="TreeGrafter"/>
</dbReference>
<name>A0A7T2GJA2_9SPHN</name>
<dbReference type="PANTHER" id="PTHR34387">
    <property type="entry name" value="SLR1258 PROTEIN"/>
    <property type="match status" value="1"/>
</dbReference>
<dbReference type="InterPro" id="IPR007497">
    <property type="entry name" value="SIMPL/DUF541"/>
</dbReference>
<evidence type="ECO:0000313" key="1">
    <source>
        <dbReference type="EMBL" id="QPQ54913.1"/>
    </source>
</evidence>
<accession>A0A7T2GJA2</accession>
<gene>
    <name evidence="1" type="ORF">IC614_11435</name>
</gene>
<protein>
    <submittedName>
        <fullName evidence="1">SIMPL domain-containing protein</fullName>
    </submittedName>
</protein>
<keyword evidence="2" id="KW-1185">Reference proteome</keyword>